<proteinExistence type="predicted"/>
<dbReference type="InterPro" id="IPR038174">
    <property type="entry name" value="Strep_pil_link_sf"/>
</dbReference>
<feature type="region of interest" description="Disordered" evidence="1">
    <location>
        <begin position="229"/>
        <end position="251"/>
    </location>
</feature>
<dbReference type="Gene3D" id="2.60.40.3050">
    <property type="match status" value="1"/>
</dbReference>
<keyword evidence="2" id="KW-0472">Membrane</keyword>
<dbReference type="AlphaFoldDB" id="A0A844FUY2"/>
<protein>
    <recommendedName>
        <fullName evidence="4">DUF7601 domain-containing protein</fullName>
    </recommendedName>
</protein>
<dbReference type="InterPro" id="IPR055382">
    <property type="entry name" value="DUF7601"/>
</dbReference>
<comment type="caution">
    <text evidence="5">The sequence shown here is derived from an EMBL/GenBank/DDBJ whole genome shotgun (WGS) entry which is preliminary data.</text>
</comment>
<evidence type="ECO:0000313" key="6">
    <source>
        <dbReference type="Proteomes" id="UP000442619"/>
    </source>
</evidence>
<evidence type="ECO:0000313" key="5">
    <source>
        <dbReference type="EMBL" id="MST89871.1"/>
    </source>
</evidence>
<sequence length="427" mass="46681">MKNYFKGMIAFCVSGMMALALTAPVFADQTDAKAYITKEFDMPVGTKIPDAGTTFTFDMSAVKKDGGNYAKTISQKSITFTDTDTKRIIDVNGAGNDHKIYRYLKSTPLLSTEEVNQFKADGPGVYEFTINETLGNEEPKETEDQTNHLKTTTKMTYSRAEYKAIVYVKKDNTNNNYISDIKVTKEKDDQGNTVTNGDAKKVNPSKPDDNIPGSGGLRFVNTYLKEIQDTSTENPDPVTPKADNPTDPNEARDKIFSVGKIITGDLADQNQKFAFTVKVTAPALANVSSKQYSAKIVTADGTQDGETLTFTDGVAQTVSLNHGEKLVFTDLYVGTAFEAQETDRDTFYTSTTYARLNGGIPAQKSKERELVTGNVSEGTDTVVVVNTRNSNSPTGIFVNNLPYILIVLGVLAGFVGYIAAKRKSEER</sequence>
<dbReference type="Pfam" id="PF24547">
    <property type="entry name" value="DUF7601"/>
    <property type="match status" value="1"/>
</dbReference>
<keyword evidence="3" id="KW-0732">Signal</keyword>
<evidence type="ECO:0000259" key="4">
    <source>
        <dbReference type="Pfam" id="PF24547"/>
    </source>
</evidence>
<feature type="domain" description="DUF7601" evidence="4">
    <location>
        <begin position="257"/>
        <end position="366"/>
    </location>
</feature>
<name>A0A844FUY2_9FIRM</name>
<dbReference type="Gene3D" id="2.60.40.1140">
    <property type="entry name" value="Collagen-binding surface protein Cna, B-type domain"/>
    <property type="match status" value="1"/>
</dbReference>
<dbReference type="EMBL" id="VUNM01000027">
    <property type="protein sequence ID" value="MST89871.1"/>
    <property type="molecule type" value="Genomic_DNA"/>
</dbReference>
<evidence type="ECO:0000256" key="3">
    <source>
        <dbReference type="SAM" id="SignalP"/>
    </source>
</evidence>
<feature type="compositionally biased region" description="Basic and acidic residues" evidence="1">
    <location>
        <begin position="198"/>
        <end position="209"/>
    </location>
</feature>
<keyword evidence="2" id="KW-0812">Transmembrane</keyword>
<dbReference type="RefSeq" id="WP_154517644.1">
    <property type="nucleotide sequence ID" value="NZ_VUNM01000027.1"/>
</dbReference>
<feature type="chain" id="PRO_5038480559" description="DUF7601 domain-containing protein" evidence="3">
    <location>
        <begin position="28"/>
        <end position="427"/>
    </location>
</feature>
<feature type="signal peptide" evidence="3">
    <location>
        <begin position="1"/>
        <end position="27"/>
    </location>
</feature>
<organism evidence="5 6">
    <name type="scientific">Sharpea porci</name>
    <dbReference type="NCBI Taxonomy" id="2652286"/>
    <lineage>
        <taxon>Bacteria</taxon>
        <taxon>Bacillati</taxon>
        <taxon>Bacillota</taxon>
        <taxon>Erysipelotrichia</taxon>
        <taxon>Erysipelotrichales</taxon>
        <taxon>Coprobacillaceae</taxon>
        <taxon>Sharpea</taxon>
    </lineage>
</organism>
<dbReference type="Proteomes" id="UP000442619">
    <property type="component" value="Unassembled WGS sequence"/>
</dbReference>
<feature type="transmembrane region" description="Helical" evidence="2">
    <location>
        <begin position="401"/>
        <end position="420"/>
    </location>
</feature>
<evidence type="ECO:0000256" key="1">
    <source>
        <dbReference type="SAM" id="MobiDB-lite"/>
    </source>
</evidence>
<reference evidence="5 6" key="1">
    <citation type="submission" date="2019-08" db="EMBL/GenBank/DDBJ databases">
        <title>In-depth cultivation of the pig gut microbiome towards novel bacterial diversity and tailored functional studies.</title>
        <authorList>
            <person name="Wylensek D."/>
            <person name="Hitch T.C.A."/>
            <person name="Clavel T."/>
        </authorList>
    </citation>
    <scope>NUCLEOTIDE SEQUENCE [LARGE SCALE GENOMIC DNA]</scope>
    <source>
        <strain evidence="5 6">CA-Schmier-601-WT-3</strain>
    </source>
</reference>
<feature type="region of interest" description="Disordered" evidence="1">
    <location>
        <begin position="187"/>
        <end position="217"/>
    </location>
</feature>
<keyword evidence="6" id="KW-1185">Reference proteome</keyword>
<keyword evidence="2" id="KW-1133">Transmembrane helix</keyword>
<gene>
    <name evidence="5" type="ORF">FYJ79_09850</name>
</gene>
<evidence type="ECO:0000256" key="2">
    <source>
        <dbReference type="SAM" id="Phobius"/>
    </source>
</evidence>
<accession>A0A844FUY2</accession>